<dbReference type="GO" id="GO:0003729">
    <property type="term" value="F:mRNA binding"/>
    <property type="evidence" value="ECO:0007669"/>
    <property type="project" value="TreeGrafter"/>
</dbReference>
<keyword evidence="1 4" id="KW-0689">Ribosomal protein</keyword>
<dbReference type="NCBIfam" id="NF006816">
    <property type="entry name" value="PRK09335.1"/>
    <property type="match status" value="1"/>
</dbReference>
<keyword evidence="2" id="KW-0687">Ribonucleoprotein</keyword>
<organism evidence="4 5">
    <name type="scientific">Caldivirga maquilingensis (strain ATCC 700844 / DSM 13496 / JCM 10307 / IC-167)</name>
    <dbReference type="NCBI Taxonomy" id="397948"/>
    <lineage>
        <taxon>Archaea</taxon>
        <taxon>Thermoproteota</taxon>
        <taxon>Thermoprotei</taxon>
        <taxon>Thermoproteales</taxon>
        <taxon>Thermoproteaceae</taxon>
        <taxon>Caldivirga</taxon>
    </lineage>
</organism>
<dbReference type="Gene3D" id="3.30.1740.20">
    <property type="entry name" value="Ribosomal protein S26e"/>
    <property type="match status" value="1"/>
</dbReference>
<dbReference type="AlphaFoldDB" id="A8MBM8"/>
<dbReference type="PANTHER" id="PTHR12538">
    <property type="entry name" value="40S RIBOSOMAL PROTEIN S26"/>
    <property type="match status" value="1"/>
</dbReference>
<evidence type="ECO:0000256" key="2">
    <source>
        <dbReference type="ARBA" id="ARBA00023274"/>
    </source>
</evidence>
<evidence type="ECO:0000313" key="4">
    <source>
        <dbReference type="EMBL" id="ABW02761.1"/>
    </source>
</evidence>
<feature type="region of interest" description="Disordered" evidence="3">
    <location>
        <begin position="90"/>
        <end position="152"/>
    </location>
</feature>
<feature type="compositionally biased region" description="Polar residues" evidence="3">
    <location>
        <begin position="131"/>
        <end position="152"/>
    </location>
</feature>
<dbReference type="PANTHER" id="PTHR12538:SF0">
    <property type="entry name" value="40S RIBOSOMAL PROTEIN S26"/>
    <property type="match status" value="1"/>
</dbReference>
<accession>A8MBM8</accession>
<dbReference type="GO" id="GO:0003735">
    <property type="term" value="F:structural constituent of ribosome"/>
    <property type="evidence" value="ECO:0007669"/>
    <property type="project" value="InterPro"/>
</dbReference>
<dbReference type="eggNOG" id="arCOG04305">
    <property type="taxonomic scope" value="Archaea"/>
</dbReference>
<dbReference type="InterPro" id="IPR038551">
    <property type="entry name" value="Ribosomal_eS26_sf"/>
</dbReference>
<dbReference type="InterPro" id="IPR000892">
    <property type="entry name" value="Ribosomal_eS26"/>
</dbReference>
<dbReference type="KEGG" id="cma:Cmaq_1945"/>
<evidence type="ECO:0000256" key="1">
    <source>
        <dbReference type="ARBA" id="ARBA00022980"/>
    </source>
</evidence>
<dbReference type="EMBL" id="CP000852">
    <property type="protein sequence ID" value="ABW02761.1"/>
    <property type="molecule type" value="Genomic_DNA"/>
</dbReference>
<dbReference type="STRING" id="397948.Cmaq_1945"/>
<dbReference type="GO" id="GO:0022627">
    <property type="term" value="C:cytosolic small ribosomal subunit"/>
    <property type="evidence" value="ECO:0007669"/>
    <property type="project" value="TreeGrafter"/>
</dbReference>
<dbReference type="HOGENOM" id="CLU_129451_3_0_2"/>
<gene>
    <name evidence="4" type="ordered locus">Cmaq_1945</name>
</gene>
<name>A8MBM8_CALMQ</name>
<dbReference type="Proteomes" id="UP000001137">
    <property type="component" value="Chromosome"/>
</dbReference>
<evidence type="ECO:0000313" key="5">
    <source>
        <dbReference type="Proteomes" id="UP000001137"/>
    </source>
</evidence>
<dbReference type="Pfam" id="PF01283">
    <property type="entry name" value="Ribosomal_S26e"/>
    <property type="match status" value="1"/>
</dbReference>
<dbReference type="GO" id="GO:0006412">
    <property type="term" value="P:translation"/>
    <property type="evidence" value="ECO:0007669"/>
    <property type="project" value="InterPro"/>
</dbReference>
<sequence>MVIFVPKKRKNRGRHKGDKGKESIVYCDNCGKMIPRSKAVRVTVPYSPIPTDLAKELEKQGAIVPRYYITKTYCVNCAIYLGIIKVRSEDERKSKKPILRGQQRPQRQLPVAASAAAAPAASTASPTQPTEGNAQAESNNKPSENTSQSTSK</sequence>
<feature type="compositionally biased region" description="Low complexity" evidence="3">
    <location>
        <begin position="99"/>
        <end position="130"/>
    </location>
</feature>
<evidence type="ECO:0000256" key="3">
    <source>
        <dbReference type="SAM" id="MobiDB-lite"/>
    </source>
</evidence>
<keyword evidence="5" id="KW-1185">Reference proteome</keyword>
<reference evidence="4 5" key="1">
    <citation type="submission" date="2007-10" db="EMBL/GenBank/DDBJ databases">
        <title>Complete sequence of Caldivirga maquilingensis IC-167.</title>
        <authorList>
            <consortium name="US DOE Joint Genome Institute"/>
            <person name="Copeland A."/>
            <person name="Lucas S."/>
            <person name="Lapidus A."/>
            <person name="Barry K."/>
            <person name="Glavina del Rio T."/>
            <person name="Dalin E."/>
            <person name="Tice H."/>
            <person name="Pitluck S."/>
            <person name="Saunders E."/>
            <person name="Brettin T."/>
            <person name="Bruce D."/>
            <person name="Detter J.C."/>
            <person name="Han C."/>
            <person name="Schmutz J."/>
            <person name="Larimer F."/>
            <person name="Land M."/>
            <person name="Hauser L."/>
            <person name="Kyrpides N."/>
            <person name="Ivanova N."/>
            <person name="Biddle J.F."/>
            <person name="Zhang Z."/>
            <person name="Fitz-Gibbon S.T."/>
            <person name="Lowe T.M."/>
            <person name="Saltikov C."/>
            <person name="House C.H."/>
            <person name="Richardson P."/>
        </authorList>
    </citation>
    <scope>NUCLEOTIDE SEQUENCE [LARGE SCALE GENOMIC DNA]</scope>
    <source>
        <strain evidence="5">ATCC 700844 / DSM 13496 / JCM 10307 / IC-167</strain>
    </source>
</reference>
<proteinExistence type="predicted"/>
<protein>
    <submittedName>
        <fullName evidence="4">Ribosomal protein S26E</fullName>
    </submittedName>
</protein>